<feature type="transmembrane region" description="Helical" evidence="6">
    <location>
        <begin position="246"/>
        <end position="267"/>
    </location>
</feature>
<dbReference type="GO" id="GO:0022857">
    <property type="term" value="F:transmembrane transporter activity"/>
    <property type="evidence" value="ECO:0007669"/>
    <property type="project" value="InterPro"/>
</dbReference>
<feature type="transmembrane region" description="Helical" evidence="6">
    <location>
        <begin position="47"/>
        <end position="67"/>
    </location>
</feature>
<evidence type="ECO:0000256" key="1">
    <source>
        <dbReference type="ARBA" id="ARBA00004651"/>
    </source>
</evidence>
<keyword evidence="5 6" id="KW-0472">Membrane</keyword>
<dbReference type="SUPFAM" id="SSF103473">
    <property type="entry name" value="MFS general substrate transporter"/>
    <property type="match status" value="1"/>
</dbReference>
<feature type="transmembrane region" description="Helical" evidence="6">
    <location>
        <begin position="212"/>
        <end position="234"/>
    </location>
</feature>
<gene>
    <name evidence="8" type="ORF">JF922_03975</name>
</gene>
<evidence type="ECO:0000259" key="7">
    <source>
        <dbReference type="PROSITE" id="PS50850"/>
    </source>
</evidence>
<feature type="transmembrane region" description="Helical" evidence="6">
    <location>
        <begin position="299"/>
        <end position="323"/>
    </location>
</feature>
<dbReference type="PROSITE" id="PS50850">
    <property type="entry name" value="MFS"/>
    <property type="match status" value="1"/>
</dbReference>
<dbReference type="InterPro" id="IPR011701">
    <property type="entry name" value="MFS"/>
</dbReference>
<sequence length="404" mass="41189">MGPEARRRVLWTCVLSTFTAYLCLLFLNPIYPEVARDLHLRADTLSLLLAIAPGLAVAMNLPVGIMADRLGRRPLLVGGGILLIVSQLLLWAAFNPIPFAVSRIALGLAIPFVASAAYAAVADVHAGGGRIQALGMVTASVNLGQAAGYVATALLAERLGWHVLALGLVVIPLAMLLFALRMPDPPAASEKLSLRAAIGDALRFLARPANAASALVATAVNGAGVSATFLLPFATRSQGLSTTSTALLLLVYLAAAVLAAPTTGRLADRGNPRVLLSLCLGLAATSLLAFAMAGPGVAVILPVYAVLGGTVAAAAALNTSLVVQAARKSGTGTGAALGGLRLGQVLGPAAVMPAAAALYTHYSLRSAVLLLVALTLAALLLTLAFSRRMRLDAELAGRPTTKSA</sequence>
<feature type="transmembrane region" description="Helical" evidence="6">
    <location>
        <begin position="274"/>
        <end position="293"/>
    </location>
</feature>
<dbReference type="GO" id="GO:0005886">
    <property type="term" value="C:plasma membrane"/>
    <property type="evidence" value="ECO:0007669"/>
    <property type="project" value="UniProtKB-SubCell"/>
</dbReference>
<evidence type="ECO:0000256" key="5">
    <source>
        <dbReference type="ARBA" id="ARBA00023136"/>
    </source>
</evidence>
<feature type="transmembrane region" description="Helical" evidence="6">
    <location>
        <begin position="9"/>
        <end position="27"/>
    </location>
</feature>
<proteinExistence type="predicted"/>
<evidence type="ECO:0000256" key="2">
    <source>
        <dbReference type="ARBA" id="ARBA00022475"/>
    </source>
</evidence>
<feature type="transmembrane region" description="Helical" evidence="6">
    <location>
        <begin position="366"/>
        <end position="385"/>
    </location>
</feature>
<keyword evidence="4 6" id="KW-1133">Transmembrane helix</keyword>
<dbReference type="InterPro" id="IPR036259">
    <property type="entry name" value="MFS_trans_sf"/>
</dbReference>
<dbReference type="EMBL" id="JAEKNR010000047">
    <property type="protein sequence ID" value="MBJ7597230.1"/>
    <property type="molecule type" value="Genomic_DNA"/>
</dbReference>
<evidence type="ECO:0000256" key="6">
    <source>
        <dbReference type="SAM" id="Phobius"/>
    </source>
</evidence>
<keyword evidence="9" id="KW-1185">Reference proteome</keyword>
<evidence type="ECO:0000313" key="9">
    <source>
        <dbReference type="Proteomes" id="UP000612893"/>
    </source>
</evidence>
<dbReference type="InterPro" id="IPR005829">
    <property type="entry name" value="Sugar_transporter_CS"/>
</dbReference>
<keyword evidence="3 6" id="KW-0812">Transmembrane</keyword>
<dbReference type="InterPro" id="IPR050189">
    <property type="entry name" value="MFS_Efflux_Transporters"/>
</dbReference>
<feature type="transmembrane region" description="Helical" evidence="6">
    <location>
        <begin position="74"/>
        <end position="94"/>
    </location>
</feature>
<feature type="transmembrane region" description="Helical" evidence="6">
    <location>
        <begin position="100"/>
        <end position="121"/>
    </location>
</feature>
<dbReference type="PANTHER" id="PTHR43124:SF3">
    <property type="entry name" value="CHLORAMPHENICOL EFFLUX PUMP RV0191"/>
    <property type="match status" value="1"/>
</dbReference>
<comment type="subcellular location">
    <subcellularLocation>
        <location evidence="1">Cell membrane</location>
        <topology evidence="1">Multi-pass membrane protein</topology>
    </subcellularLocation>
</comment>
<dbReference type="Pfam" id="PF07690">
    <property type="entry name" value="MFS_1"/>
    <property type="match status" value="1"/>
</dbReference>
<keyword evidence="2" id="KW-1003">Cell membrane</keyword>
<dbReference type="Proteomes" id="UP000612893">
    <property type="component" value="Unassembled WGS sequence"/>
</dbReference>
<dbReference type="AlphaFoldDB" id="A0A934N1P2"/>
<feature type="transmembrane region" description="Helical" evidence="6">
    <location>
        <begin position="161"/>
        <end position="180"/>
    </location>
</feature>
<feature type="domain" description="Major facilitator superfamily (MFS) profile" evidence="7">
    <location>
        <begin position="9"/>
        <end position="390"/>
    </location>
</feature>
<dbReference type="PANTHER" id="PTHR43124">
    <property type="entry name" value="PURINE EFFLUX PUMP PBUE"/>
    <property type="match status" value="1"/>
</dbReference>
<evidence type="ECO:0000313" key="8">
    <source>
        <dbReference type="EMBL" id="MBJ7597230.1"/>
    </source>
</evidence>
<dbReference type="PROSITE" id="PS00216">
    <property type="entry name" value="SUGAR_TRANSPORT_1"/>
    <property type="match status" value="1"/>
</dbReference>
<feature type="transmembrane region" description="Helical" evidence="6">
    <location>
        <begin position="133"/>
        <end position="155"/>
    </location>
</feature>
<dbReference type="Gene3D" id="1.20.1250.20">
    <property type="entry name" value="MFS general substrate transporter like domains"/>
    <property type="match status" value="2"/>
</dbReference>
<reference evidence="8" key="1">
    <citation type="submission" date="2020-10" db="EMBL/GenBank/DDBJ databases">
        <title>Ca. Dormibacterota MAGs.</title>
        <authorList>
            <person name="Montgomery K."/>
        </authorList>
    </citation>
    <scope>NUCLEOTIDE SEQUENCE [LARGE SCALE GENOMIC DNA]</scope>
    <source>
        <strain evidence="8">SC8812_S17_10</strain>
    </source>
</reference>
<accession>A0A934N1P2</accession>
<organism evidence="8 9">
    <name type="scientific">Candidatus Nephthysia bennettiae</name>
    <dbReference type="NCBI Taxonomy" id="3127016"/>
    <lineage>
        <taxon>Bacteria</taxon>
        <taxon>Bacillati</taxon>
        <taxon>Candidatus Dormiibacterota</taxon>
        <taxon>Candidatus Dormibacteria</taxon>
        <taxon>Candidatus Dormibacterales</taxon>
        <taxon>Candidatus Dormibacteraceae</taxon>
        <taxon>Candidatus Nephthysia</taxon>
    </lineage>
</organism>
<dbReference type="RefSeq" id="WP_338199308.1">
    <property type="nucleotide sequence ID" value="NZ_JAEKNR010000047.1"/>
</dbReference>
<dbReference type="InterPro" id="IPR020846">
    <property type="entry name" value="MFS_dom"/>
</dbReference>
<name>A0A934N1P2_9BACT</name>
<evidence type="ECO:0000256" key="4">
    <source>
        <dbReference type="ARBA" id="ARBA00022989"/>
    </source>
</evidence>
<evidence type="ECO:0000256" key="3">
    <source>
        <dbReference type="ARBA" id="ARBA00022692"/>
    </source>
</evidence>
<protein>
    <submittedName>
        <fullName evidence="8">MFS transporter</fullName>
    </submittedName>
</protein>
<feature type="transmembrane region" description="Helical" evidence="6">
    <location>
        <begin position="335"/>
        <end position="360"/>
    </location>
</feature>
<comment type="caution">
    <text evidence="8">The sequence shown here is derived from an EMBL/GenBank/DDBJ whole genome shotgun (WGS) entry which is preliminary data.</text>
</comment>